<organism evidence="2 3">
    <name type="scientific">Venturia nashicola</name>
    <dbReference type="NCBI Taxonomy" id="86259"/>
    <lineage>
        <taxon>Eukaryota</taxon>
        <taxon>Fungi</taxon>
        <taxon>Dikarya</taxon>
        <taxon>Ascomycota</taxon>
        <taxon>Pezizomycotina</taxon>
        <taxon>Dothideomycetes</taxon>
        <taxon>Pleosporomycetidae</taxon>
        <taxon>Venturiales</taxon>
        <taxon>Venturiaceae</taxon>
        <taxon>Venturia</taxon>
    </lineage>
</organism>
<dbReference type="CDD" id="cd05271">
    <property type="entry name" value="NDUFA9_like_SDR_a"/>
    <property type="match status" value="1"/>
</dbReference>
<dbReference type="InterPro" id="IPR001509">
    <property type="entry name" value="Epimerase_deHydtase"/>
</dbReference>
<protein>
    <submittedName>
        <fullName evidence="2">Putative mitochondrial carrier</fullName>
    </submittedName>
</protein>
<dbReference type="FunFam" id="3.40.50.720:FF:000358">
    <property type="entry name" value="NADH-ubiquinone oxidoreductase 39 kDa subunit"/>
    <property type="match status" value="1"/>
</dbReference>
<sequence length="391" mass="44328">MQPLSGQAVAGLRNCSRPASVLSKHVLRGLPTTQRRTVTSQDIQITRTGKPIISIQGGRSSLGGHTATVFGATGFLGRYIVNRLARSGCNVVIPYREEMAKRHLKVTGDLGRITFMEFDLRNKDSIEESVRHSDIVYNLIGRNYPTKNFDLDDVHVWGAERIAEAVAKYDVDRYVHVSSYNADKNSPSEFYRTKGLGEEVARSIFPETTIVRPAPLFGFEDQLLNTLAGVTNLFTSNWMQQRFSPVHAIDVGMALEAMMHDDNTASQTFELYGPSNYSMSEIADIVDKEIVKHRRHINIPKKIRQPILKIANKALWWPVGSADEVEREFIDQYVDPNAKTFADLNIDPVELSAVTYEYLLPYRSSSYYDLPPQTEREKREEKKYVHVIDNQ</sequence>
<dbReference type="SUPFAM" id="SSF51735">
    <property type="entry name" value="NAD(P)-binding Rossmann-fold domains"/>
    <property type="match status" value="1"/>
</dbReference>
<dbReference type="AlphaFoldDB" id="A0A4Z1NTR4"/>
<accession>A0A4Z1NTR4</accession>
<dbReference type="InterPro" id="IPR036291">
    <property type="entry name" value="NAD(P)-bd_dom_sf"/>
</dbReference>
<feature type="domain" description="NAD-dependent epimerase/dehydratase" evidence="1">
    <location>
        <begin position="68"/>
        <end position="187"/>
    </location>
</feature>
<dbReference type="EMBL" id="SNSC02000024">
    <property type="protein sequence ID" value="TID14053.1"/>
    <property type="molecule type" value="Genomic_DNA"/>
</dbReference>
<dbReference type="InterPro" id="IPR051207">
    <property type="entry name" value="ComplexI_NDUFA9_subunit"/>
</dbReference>
<reference evidence="2 3" key="1">
    <citation type="submission" date="2019-04" db="EMBL/GenBank/DDBJ databases">
        <title>High contiguity whole genome sequence and gene annotation resource for two Venturia nashicola isolates.</title>
        <authorList>
            <person name="Prokchorchik M."/>
            <person name="Won K."/>
            <person name="Lee Y."/>
            <person name="Choi E.D."/>
            <person name="Segonzac C."/>
            <person name="Sohn K.H."/>
        </authorList>
    </citation>
    <scope>NUCLEOTIDE SEQUENCE [LARGE SCALE GENOMIC DNA]</scope>
    <source>
        <strain evidence="2 3">PRI2</strain>
    </source>
</reference>
<name>A0A4Z1NTR4_9PEZI</name>
<dbReference type="Gene3D" id="3.40.50.720">
    <property type="entry name" value="NAD(P)-binding Rossmann-like Domain"/>
    <property type="match status" value="1"/>
</dbReference>
<dbReference type="Pfam" id="PF01370">
    <property type="entry name" value="Epimerase"/>
    <property type="match status" value="1"/>
</dbReference>
<comment type="caution">
    <text evidence="2">The sequence shown here is derived from an EMBL/GenBank/DDBJ whole genome shotgun (WGS) entry which is preliminary data.</text>
</comment>
<evidence type="ECO:0000313" key="2">
    <source>
        <dbReference type="EMBL" id="TID14053.1"/>
    </source>
</evidence>
<evidence type="ECO:0000259" key="1">
    <source>
        <dbReference type="Pfam" id="PF01370"/>
    </source>
</evidence>
<dbReference type="GO" id="GO:0005739">
    <property type="term" value="C:mitochondrion"/>
    <property type="evidence" value="ECO:0007669"/>
    <property type="project" value="TreeGrafter"/>
</dbReference>
<proteinExistence type="predicted"/>
<keyword evidence="3" id="KW-1185">Reference proteome</keyword>
<evidence type="ECO:0000313" key="3">
    <source>
        <dbReference type="Proteomes" id="UP000298493"/>
    </source>
</evidence>
<dbReference type="STRING" id="86259.A0A4Z1NTR4"/>
<gene>
    <name evidence="2" type="ORF">E6O75_ATG07285</name>
</gene>
<dbReference type="GO" id="GO:0044877">
    <property type="term" value="F:protein-containing complex binding"/>
    <property type="evidence" value="ECO:0007669"/>
    <property type="project" value="TreeGrafter"/>
</dbReference>
<dbReference type="Proteomes" id="UP000298493">
    <property type="component" value="Unassembled WGS sequence"/>
</dbReference>
<dbReference type="PANTHER" id="PTHR12126:SF11">
    <property type="entry name" value="NADH DEHYDROGENASE [UBIQUINONE] 1 ALPHA SUBCOMPLEX SUBUNIT 9, MITOCHONDRIAL"/>
    <property type="match status" value="1"/>
</dbReference>
<dbReference type="PANTHER" id="PTHR12126">
    <property type="entry name" value="NADH-UBIQUINONE OXIDOREDUCTASE 39 KDA SUBUNIT-RELATED"/>
    <property type="match status" value="1"/>
</dbReference>